<evidence type="ECO:0008006" key="3">
    <source>
        <dbReference type="Google" id="ProtNLM"/>
    </source>
</evidence>
<dbReference type="InParanoid" id="A0A1B6QBH1"/>
<name>A0A1B6QBH1_SORBI</name>
<evidence type="ECO:0000313" key="2">
    <source>
        <dbReference type="Proteomes" id="UP000000768"/>
    </source>
</evidence>
<gene>
    <name evidence="1" type="ORF">SORBI_3002G151900</name>
</gene>
<dbReference type="AlphaFoldDB" id="A0A1B6QBH1"/>
<reference evidence="2" key="2">
    <citation type="journal article" date="2018" name="Plant J.">
        <title>The Sorghum bicolor reference genome: improved assembly, gene annotations, a transcriptome atlas, and signatures of genome organization.</title>
        <authorList>
            <person name="McCormick R.F."/>
            <person name="Truong S.K."/>
            <person name="Sreedasyam A."/>
            <person name="Jenkins J."/>
            <person name="Shu S."/>
            <person name="Sims D."/>
            <person name="Kennedy M."/>
            <person name="Amirebrahimi M."/>
            <person name="Weers B.D."/>
            <person name="McKinley B."/>
            <person name="Mattison A."/>
            <person name="Morishige D.T."/>
            <person name="Grimwood J."/>
            <person name="Schmutz J."/>
            <person name="Mullet J.E."/>
        </authorList>
    </citation>
    <scope>NUCLEOTIDE SEQUENCE [LARGE SCALE GENOMIC DNA]</scope>
    <source>
        <strain evidence="2">cv. BTx623</strain>
    </source>
</reference>
<keyword evidence="2" id="KW-1185">Reference proteome</keyword>
<dbReference type="EMBL" id="CM000761">
    <property type="protein sequence ID" value="KXG35279.1"/>
    <property type="molecule type" value="Genomic_DNA"/>
</dbReference>
<dbReference type="Proteomes" id="UP000000768">
    <property type="component" value="Chromosome 2"/>
</dbReference>
<reference evidence="1 2" key="1">
    <citation type="journal article" date="2009" name="Nature">
        <title>The Sorghum bicolor genome and the diversification of grasses.</title>
        <authorList>
            <person name="Paterson A.H."/>
            <person name="Bowers J.E."/>
            <person name="Bruggmann R."/>
            <person name="Dubchak I."/>
            <person name="Grimwood J."/>
            <person name="Gundlach H."/>
            <person name="Haberer G."/>
            <person name="Hellsten U."/>
            <person name="Mitros T."/>
            <person name="Poliakov A."/>
            <person name="Schmutz J."/>
            <person name="Spannagl M."/>
            <person name="Tang H."/>
            <person name="Wang X."/>
            <person name="Wicker T."/>
            <person name="Bharti A.K."/>
            <person name="Chapman J."/>
            <person name="Feltus F.A."/>
            <person name="Gowik U."/>
            <person name="Grigoriev I.V."/>
            <person name="Lyons E."/>
            <person name="Maher C.A."/>
            <person name="Martis M."/>
            <person name="Narechania A."/>
            <person name="Otillar R.P."/>
            <person name="Penning B.W."/>
            <person name="Salamov A.A."/>
            <person name="Wang Y."/>
            <person name="Zhang L."/>
            <person name="Carpita N.C."/>
            <person name="Freeling M."/>
            <person name="Gingle A.R."/>
            <person name="Hash C.T."/>
            <person name="Keller B."/>
            <person name="Klein P."/>
            <person name="Kresovich S."/>
            <person name="McCann M.C."/>
            <person name="Ming R."/>
            <person name="Peterson D.G."/>
            <person name="Mehboob-ur-Rahman"/>
            <person name="Ware D."/>
            <person name="Westhoff P."/>
            <person name="Mayer K.F."/>
            <person name="Messing J."/>
            <person name="Rokhsar D.S."/>
        </authorList>
    </citation>
    <scope>NUCLEOTIDE SEQUENCE [LARGE SCALE GENOMIC DNA]</scope>
    <source>
        <strain evidence="2">cv. BTx623</strain>
    </source>
</reference>
<sequence>MPGAYPGAAHVCALCHQETETMDYGSPALSRMCPYARSLVKAGNSERLEGGAYDSPFLLVFWLVWKELNRRVLDKFATMPALVAAIH</sequence>
<dbReference type="Gramene" id="KXG35279">
    <property type="protein sequence ID" value="KXG35279"/>
    <property type="gene ID" value="SORBI_3002G151900"/>
</dbReference>
<accession>A0A1B6QBH1</accession>
<protein>
    <recommendedName>
        <fullName evidence="3">Reverse transcriptase zinc-binding domain-containing protein</fullName>
    </recommendedName>
</protein>
<evidence type="ECO:0000313" key="1">
    <source>
        <dbReference type="EMBL" id="KXG35279.1"/>
    </source>
</evidence>
<proteinExistence type="predicted"/>
<organism evidence="1 2">
    <name type="scientific">Sorghum bicolor</name>
    <name type="common">Sorghum</name>
    <name type="synonym">Sorghum vulgare</name>
    <dbReference type="NCBI Taxonomy" id="4558"/>
    <lineage>
        <taxon>Eukaryota</taxon>
        <taxon>Viridiplantae</taxon>
        <taxon>Streptophyta</taxon>
        <taxon>Embryophyta</taxon>
        <taxon>Tracheophyta</taxon>
        <taxon>Spermatophyta</taxon>
        <taxon>Magnoliopsida</taxon>
        <taxon>Liliopsida</taxon>
        <taxon>Poales</taxon>
        <taxon>Poaceae</taxon>
        <taxon>PACMAD clade</taxon>
        <taxon>Panicoideae</taxon>
        <taxon>Andropogonodae</taxon>
        <taxon>Andropogoneae</taxon>
        <taxon>Sorghinae</taxon>
        <taxon>Sorghum</taxon>
    </lineage>
</organism>